<accession>A0A0B4DHY8</accession>
<dbReference type="EMBL" id="JWTB01000023">
    <property type="protein sequence ID" value="KIC66306.1"/>
    <property type="molecule type" value="Genomic_DNA"/>
</dbReference>
<dbReference type="OrthoDB" id="5524782at2"/>
<reference evidence="2 3" key="1">
    <citation type="submission" date="2014-12" db="EMBL/GenBank/DDBJ databases">
        <title>Genome sequencing of Arthrobacter phenanthrenivorans SWC37.</title>
        <authorList>
            <person name="Tan P.W."/>
            <person name="Chan K.-G."/>
        </authorList>
    </citation>
    <scope>NUCLEOTIDE SEQUENCE [LARGE SCALE GENOMIC DNA]</scope>
    <source>
        <strain evidence="2 3">SWC37</strain>
    </source>
</reference>
<dbReference type="AlphaFoldDB" id="A0A0B4DHY8"/>
<name>A0A0B4DHY8_PSEPS</name>
<dbReference type="InterPro" id="IPR010093">
    <property type="entry name" value="SinI_DNA-bd"/>
</dbReference>
<dbReference type="Pfam" id="PF12728">
    <property type="entry name" value="HTH_17"/>
    <property type="match status" value="1"/>
</dbReference>
<gene>
    <name evidence="2" type="ORF">RM50_12290</name>
</gene>
<dbReference type="Proteomes" id="UP000031196">
    <property type="component" value="Unassembled WGS sequence"/>
</dbReference>
<evidence type="ECO:0000313" key="2">
    <source>
        <dbReference type="EMBL" id="KIC66306.1"/>
    </source>
</evidence>
<organism evidence="2 3">
    <name type="scientific">Pseudarthrobacter phenanthrenivorans</name>
    <name type="common">Arthrobacter phenanthrenivorans</name>
    <dbReference type="NCBI Taxonomy" id="361575"/>
    <lineage>
        <taxon>Bacteria</taxon>
        <taxon>Bacillati</taxon>
        <taxon>Actinomycetota</taxon>
        <taxon>Actinomycetes</taxon>
        <taxon>Micrococcales</taxon>
        <taxon>Micrococcaceae</taxon>
        <taxon>Pseudarthrobacter</taxon>
    </lineage>
</organism>
<evidence type="ECO:0000313" key="3">
    <source>
        <dbReference type="Proteomes" id="UP000031196"/>
    </source>
</evidence>
<feature type="domain" description="Helix-turn-helix" evidence="1">
    <location>
        <begin position="11"/>
        <end position="61"/>
    </location>
</feature>
<dbReference type="GO" id="GO:0003677">
    <property type="term" value="F:DNA binding"/>
    <property type="evidence" value="ECO:0007669"/>
    <property type="project" value="InterPro"/>
</dbReference>
<comment type="caution">
    <text evidence="2">The sequence shown here is derived from an EMBL/GenBank/DDBJ whole genome shotgun (WGS) entry which is preliminary data.</text>
</comment>
<proteinExistence type="predicted"/>
<dbReference type="InterPro" id="IPR041657">
    <property type="entry name" value="HTH_17"/>
</dbReference>
<dbReference type="RefSeq" id="WP_043453003.1">
    <property type="nucleotide sequence ID" value="NZ_JWTB01000023.1"/>
</dbReference>
<protein>
    <submittedName>
        <fullName evidence="2">Excisionase</fullName>
    </submittedName>
</protein>
<evidence type="ECO:0000259" key="1">
    <source>
        <dbReference type="Pfam" id="PF12728"/>
    </source>
</evidence>
<dbReference type="NCBIfam" id="TIGR01764">
    <property type="entry name" value="excise"/>
    <property type="match status" value="1"/>
</dbReference>
<sequence>MTTENTPKRRFLTFSQVAEELNVNAPTVRALLAGGDLRGNQIGGRGLWRIGVQDLEDYIEKTYRDTAERIASGAVLEEDTAP</sequence>